<evidence type="ECO:0000313" key="6">
    <source>
        <dbReference type="Proteomes" id="UP000186102"/>
    </source>
</evidence>
<comment type="similarity">
    <text evidence="1">Belongs to the HupF/HypC family.</text>
</comment>
<dbReference type="AlphaFoldDB" id="A0A1Q8QML8"/>
<gene>
    <name evidence="5" type="ORF">DSOL_3952</name>
</gene>
<dbReference type="Pfam" id="PF01924">
    <property type="entry name" value="HypD"/>
    <property type="match status" value="1"/>
</dbReference>
<dbReference type="RefSeq" id="WP_075366371.1">
    <property type="nucleotide sequence ID" value="NZ_MLBF01000041.1"/>
</dbReference>
<comment type="caution">
    <text evidence="5">The sequence shown here is derived from an EMBL/GenBank/DDBJ whole genome shotgun (WGS) entry which is preliminary data.</text>
</comment>
<accession>A0A1Q8QML8</accession>
<dbReference type="SUPFAM" id="SSF159127">
    <property type="entry name" value="HupF/HypC-like"/>
    <property type="match status" value="1"/>
</dbReference>
<reference evidence="5 6" key="1">
    <citation type="submission" date="2016-09" db="EMBL/GenBank/DDBJ databases">
        <title>Complete genome of Desulfosporosinus sp. OL.</title>
        <authorList>
            <person name="Mardanov A."/>
            <person name="Beletsky A."/>
            <person name="Panova A."/>
            <person name="Karnachuk O."/>
            <person name="Ravin N."/>
        </authorList>
    </citation>
    <scope>NUCLEOTIDE SEQUENCE [LARGE SCALE GENOMIC DNA]</scope>
    <source>
        <strain evidence="5 6">OL</strain>
    </source>
</reference>
<dbReference type="InterPro" id="IPR042243">
    <property type="entry name" value="HypD_1"/>
</dbReference>
<dbReference type="STRING" id="1888891.DSOL_3952"/>
<dbReference type="GO" id="GO:0005506">
    <property type="term" value="F:iron ion binding"/>
    <property type="evidence" value="ECO:0007669"/>
    <property type="project" value="TreeGrafter"/>
</dbReference>
<sequence length="419" mass="46227">MCVAAIGQVMEIKGTRALCSFRGAMKETSIVLVPKVEVGHYVVVHAGFATEILKDLPGYYRNTVATDAYARQLLDAIATKCIELQGRPIRIMNFCGSHEHTITQFGLRGLLPDNINLVSGPGCPVCVTPISEIYLAMDVCQKYDVILTVYGDMLTIPTPRGSLEQWRAEGANIRLVSDINQALQLARQVKQQVVHFAVGFETTAPSTGAAIMEATDMTNFSIISSHRLTLPAMEYVLSTSSIDAVICPGNVAMVTGSEPFEKIFEKYRLPLIITGFEPIDVIEAVLKVVCQLRENASSLENQYSRVVRNTGNPTAKQILAQVFQAENAPWRGLPTLPESRLVLKNIYEKFNAESKFGLQKSQVVPETEETCCCAEVLRGEKQPKDCPYFDKECTPEKPKGPCMTTTEGACKIRYASYPR</sequence>
<dbReference type="Gene3D" id="3.40.50.11750">
    <property type="entry name" value="HypD, alpha/beta domain 1"/>
    <property type="match status" value="2"/>
</dbReference>
<evidence type="ECO:0000256" key="2">
    <source>
        <dbReference type="ARBA" id="ARBA00007888"/>
    </source>
</evidence>
<dbReference type="PANTHER" id="PTHR30149">
    <property type="entry name" value="HYDROGENASE PROTEIN ASSEMBLY PROTEIN HYPD"/>
    <property type="match status" value="1"/>
</dbReference>
<evidence type="ECO:0000313" key="5">
    <source>
        <dbReference type="EMBL" id="OLN28574.1"/>
    </source>
</evidence>
<dbReference type="OrthoDB" id="9770424at2"/>
<keyword evidence="3" id="KW-0479">Metal-binding</keyword>
<dbReference type="InterPro" id="IPR001109">
    <property type="entry name" value="Hydrogenase_HupF/HypC"/>
</dbReference>
<proteinExistence type="inferred from homology"/>
<dbReference type="GO" id="GO:0051604">
    <property type="term" value="P:protein maturation"/>
    <property type="evidence" value="ECO:0007669"/>
    <property type="project" value="TreeGrafter"/>
</dbReference>
<dbReference type="InterPro" id="IPR042244">
    <property type="entry name" value="HypD_2_sf"/>
</dbReference>
<dbReference type="EMBL" id="MLBF01000041">
    <property type="protein sequence ID" value="OLN28574.1"/>
    <property type="molecule type" value="Genomic_DNA"/>
</dbReference>
<dbReference type="Gene3D" id="2.30.30.140">
    <property type="match status" value="1"/>
</dbReference>
<protein>
    <submittedName>
        <fullName evidence="5">[NiFe] hydrogenase metallocenter assembly protein HypD</fullName>
    </submittedName>
</protein>
<evidence type="ECO:0000256" key="1">
    <source>
        <dbReference type="ARBA" id="ARBA00006018"/>
    </source>
</evidence>
<keyword evidence="6" id="KW-1185">Reference proteome</keyword>
<dbReference type="NCBIfam" id="TIGR00074">
    <property type="entry name" value="hypC_hupF"/>
    <property type="match status" value="1"/>
</dbReference>
<dbReference type="Proteomes" id="UP000186102">
    <property type="component" value="Unassembled WGS sequence"/>
</dbReference>
<dbReference type="InterPro" id="IPR002780">
    <property type="entry name" value="Hyd_form_HypD"/>
</dbReference>
<comment type="similarity">
    <text evidence="2">Belongs to the HypD family.</text>
</comment>
<dbReference type="PRINTS" id="PR00445">
    <property type="entry name" value="HUPFHYPC"/>
</dbReference>
<dbReference type="PANTHER" id="PTHR30149:SF0">
    <property type="entry name" value="HYDROGENASE MATURATION FACTOR HYPD"/>
    <property type="match status" value="1"/>
</dbReference>
<evidence type="ECO:0000256" key="4">
    <source>
        <dbReference type="ARBA" id="ARBA00023004"/>
    </source>
</evidence>
<dbReference type="Pfam" id="PF01455">
    <property type="entry name" value="HupF_HypC"/>
    <property type="match status" value="1"/>
</dbReference>
<name>A0A1Q8QML8_9FIRM</name>
<organism evidence="5 6">
    <name type="scientific">Desulfosporosinus metallidurans</name>
    <dbReference type="NCBI Taxonomy" id="1888891"/>
    <lineage>
        <taxon>Bacteria</taxon>
        <taxon>Bacillati</taxon>
        <taxon>Bacillota</taxon>
        <taxon>Clostridia</taxon>
        <taxon>Eubacteriales</taxon>
        <taxon>Desulfitobacteriaceae</taxon>
        <taxon>Desulfosporosinus</taxon>
    </lineage>
</organism>
<dbReference type="PIRSF" id="PIRSF005622">
    <property type="entry name" value="Hydrgn_mat_hypD"/>
    <property type="match status" value="1"/>
</dbReference>
<dbReference type="NCBIfam" id="TIGR00075">
    <property type="entry name" value="hypD"/>
    <property type="match status" value="1"/>
</dbReference>
<dbReference type="GO" id="GO:0070025">
    <property type="term" value="F:carbon monoxide binding"/>
    <property type="evidence" value="ECO:0007669"/>
    <property type="project" value="TreeGrafter"/>
</dbReference>
<dbReference type="Gene3D" id="6.10.20.100">
    <property type="match status" value="1"/>
</dbReference>
<evidence type="ECO:0000256" key="3">
    <source>
        <dbReference type="ARBA" id="ARBA00022723"/>
    </source>
</evidence>
<dbReference type="GO" id="GO:0051539">
    <property type="term" value="F:4 iron, 4 sulfur cluster binding"/>
    <property type="evidence" value="ECO:0007669"/>
    <property type="project" value="TreeGrafter"/>
</dbReference>
<keyword evidence="4" id="KW-0408">Iron</keyword>